<feature type="domain" description="Sulfotransferase" evidence="3">
    <location>
        <begin position="37"/>
        <end position="292"/>
    </location>
</feature>
<dbReference type="SUPFAM" id="SSF52540">
    <property type="entry name" value="P-loop containing nucleoside triphosphate hydrolases"/>
    <property type="match status" value="1"/>
</dbReference>
<sequence>MSNLQIMGISEGEKTTCLLKYYESCAEKIENLEIRNDDVIITSFPNSGAKWMAEMVWLIKNRCDLRDVDVNIYQRIPMLEACATATFHTAKEPWLGNSIEYISRLKSQRFIKTHLPLCLMPKDVRNGTKSPKIIYVIRNPKDVFVSMYHHSRSLHTVGSSLEDYAKLFLDDKVPYAPYWQHVLSVYNIRHLSNVLIIKYEDMMSDLKPIIRKVWEFVEENPLTNEDLGFIHHRLDVKYMNTKAVVNEKFFVGDGGRHDQILERCDMVGIFNEEMTEEVKLKFDEWIKRNLINTDFEEPYAYGY</sequence>
<accession>A0AAN7VDI9</accession>
<evidence type="ECO:0000313" key="5">
    <source>
        <dbReference type="Proteomes" id="UP001329430"/>
    </source>
</evidence>
<dbReference type="Proteomes" id="UP001329430">
    <property type="component" value="Chromosome 7"/>
</dbReference>
<keyword evidence="5" id="KW-1185">Reference proteome</keyword>
<evidence type="ECO:0000256" key="1">
    <source>
        <dbReference type="ARBA" id="ARBA00005771"/>
    </source>
</evidence>
<dbReference type="AlphaFoldDB" id="A0AAN7VDI9"/>
<evidence type="ECO:0000259" key="3">
    <source>
        <dbReference type="Pfam" id="PF00685"/>
    </source>
</evidence>
<dbReference type="InterPro" id="IPR027417">
    <property type="entry name" value="P-loop_NTPase"/>
</dbReference>
<proteinExistence type="inferred from homology"/>
<dbReference type="Gene3D" id="3.40.50.300">
    <property type="entry name" value="P-loop containing nucleotide triphosphate hydrolases"/>
    <property type="match status" value="1"/>
</dbReference>
<evidence type="ECO:0000313" key="4">
    <source>
        <dbReference type="EMBL" id="KAK5641404.1"/>
    </source>
</evidence>
<organism evidence="4 5">
    <name type="scientific">Pyrocoelia pectoralis</name>
    <dbReference type="NCBI Taxonomy" id="417401"/>
    <lineage>
        <taxon>Eukaryota</taxon>
        <taxon>Metazoa</taxon>
        <taxon>Ecdysozoa</taxon>
        <taxon>Arthropoda</taxon>
        <taxon>Hexapoda</taxon>
        <taxon>Insecta</taxon>
        <taxon>Pterygota</taxon>
        <taxon>Neoptera</taxon>
        <taxon>Endopterygota</taxon>
        <taxon>Coleoptera</taxon>
        <taxon>Polyphaga</taxon>
        <taxon>Elateriformia</taxon>
        <taxon>Elateroidea</taxon>
        <taxon>Lampyridae</taxon>
        <taxon>Lampyrinae</taxon>
        <taxon>Pyrocoelia</taxon>
    </lineage>
</organism>
<name>A0AAN7VDI9_9COLE</name>
<dbReference type="EMBL" id="JAVRBK010000007">
    <property type="protein sequence ID" value="KAK5641404.1"/>
    <property type="molecule type" value="Genomic_DNA"/>
</dbReference>
<gene>
    <name evidence="4" type="ORF">RI129_009951</name>
</gene>
<dbReference type="PANTHER" id="PTHR11783">
    <property type="entry name" value="SULFOTRANSFERASE SULT"/>
    <property type="match status" value="1"/>
</dbReference>
<evidence type="ECO:0000256" key="2">
    <source>
        <dbReference type="ARBA" id="ARBA00022679"/>
    </source>
</evidence>
<comment type="caution">
    <text evidence="4">The sequence shown here is derived from an EMBL/GenBank/DDBJ whole genome shotgun (WGS) entry which is preliminary data.</text>
</comment>
<dbReference type="Pfam" id="PF00685">
    <property type="entry name" value="Sulfotransfer_1"/>
    <property type="match status" value="1"/>
</dbReference>
<dbReference type="InterPro" id="IPR000863">
    <property type="entry name" value="Sulfotransferase_dom"/>
</dbReference>
<keyword evidence="2" id="KW-0808">Transferase</keyword>
<reference evidence="4 5" key="1">
    <citation type="journal article" date="2024" name="Insects">
        <title>An Improved Chromosome-Level Genome Assembly of the Firefly Pyrocoelia pectoralis.</title>
        <authorList>
            <person name="Fu X."/>
            <person name="Meyer-Rochow V.B."/>
            <person name="Ballantyne L."/>
            <person name="Zhu X."/>
        </authorList>
    </citation>
    <scope>NUCLEOTIDE SEQUENCE [LARGE SCALE GENOMIC DNA]</scope>
    <source>
        <strain evidence="4">XCY_ONT2</strain>
    </source>
</reference>
<protein>
    <recommendedName>
        <fullName evidence="3">Sulfotransferase domain-containing protein</fullName>
    </recommendedName>
</protein>
<dbReference type="GO" id="GO:0008146">
    <property type="term" value="F:sulfotransferase activity"/>
    <property type="evidence" value="ECO:0007669"/>
    <property type="project" value="InterPro"/>
</dbReference>
<comment type="similarity">
    <text evidence="1">Belongs to the sulfotransferase 1 family.</text>
</comment>